<protein>
    <submittedName>
        <fullName evidence="1">Uncharacterized protein</fullName>
    </submittedName>
</protein>
<gene>
    <name evidence="1" type="ORF">FF041_35255</name>
</gene>
<sequence length="81" mass="8532">MAGAGDPHGAVIASNGGDVLFVADRIGPIHRTPASPDAAEFDEIAGDLPQFLDHIRRCVLGFMETGTPPGDLLRVVRLSRP</sequence>
<evidence type="ECO:0000313" key="1">
    <source>
        <dbReference type="EMBL" id="MQT05187.1"/>
    </source>
</evidence>
<dbReference type="Proteomes" id="UP000419138">
    <property type="component" value="Unassembled WGS sequence"/>
</dbReference>
<dbReference type="RefSeq" id="WP_153526440.1">
    <property type="nucleotide sequence ID" value="NZ_JBEPDZ010000031.1"/>
</dbReference>
<proteinExistence type="predicted"/>
<dbReference type="AlphaFoldDB" id="A0A646KT27"/>
<evidence type="ECO:0000313" key="2">
    <source>
        <dbReference type="Proteomes" id="UP000419138"/>
    </source>
</evidence>
<comment type="caution">
    <text evidence="1">The sequence shown here is derived from an EMBL/GenBank/DDBJ whole genome shotgun (WGS) entry which is preliminary data.</text>
</comment>
<dbReference type="OrthoDB" id="3637779at2"/>
<organism evidence="1 2">
    <name type="scientific">Streptomyces jumonjinensis</name>
    <dbReference type="NCBI Taxonomy" id="1945"/>
    <lineage>
        <taxon>Bacteria</taxon>
        <taxon>Bacillati</taxon>
        <taxon>Actinomycetota</taxon>
        <taxon>Actinomycetes</taxon>
        <taxon>Kitasatosporales</taxon>
        <taxon>Streptomycetaceae</taxon>
        <taxon>Streptomyces</taxon>
    </lineage>
</organism>
<reference evidence="1 2" key="1">
    <citation type="submission" date="2019-05" db="EMBL/GenBank/DDBJ databases">
        <title>Comparative genomics and metabolomics analyses of clavulanic acid producing Streptomyces species provides insight into specialized metabolism and evolution of beta-lactam biosynthetic gene clusters.</title>
        <authorList>
            <person name="Moore M.A."/>
            <person name="Cruz-Morales P."/>
            <person name="Barona Gomez F."/>
            <person name="Kapil T."/>
        </authorList>
    </citation>
    <scope>NUCLEOTIDE SEQUENCE [LARGE SCALE GENOMIC DNA]</scope>
    <source>
        <strain evidence="1 2">NRRL 5741</strain>
    </source>
</reference>
<keyword evidence="2" id="KW-1185">Reference proteome</keyword>
<name>A0A646KT27_STRJU</name>
<accession>A0A646KT27</accession>
<dbReference type="EMBL" id="VCLA01000199">
    <property type="protein sequence ID" value="MQT05187.1"/>
    <property type="molecule type" value="Genomic_DNA"/>
</dbReference>